<dbReference type="Pfam" id="PF16754">
    <property type="entry name" value="Pesticin"/>
    <property type="match status" value="1"/>
</dbReference>
<keyword evidence="3" id="KW-0081">Bacteriolytic enzyme</keyword>
<dbReference type="InterPro" id="IPR054030">
    <property type="entry name" value="Gp5_Vgr_C"/>
</dbReference>
<dbReference type="InterPro" id="IPR036365">
    <property type="entry name" value="PGBD-like_sf"/>
</dbReference>
<evidence type="ECO:0000259" key="6">
    <source>
        <dbReference type="Pfam" id="PF04717"/>
    </source>
</evidence>
<dbReference type="Proteomes" id="UP000268973">
    <property type="component" value="Unassembled WGS sequence"/>
</dbReference>
<dbReference type="Gene3D" id="1.10.530.40">
    <property type="match status" value="1"/>
</dbReference>
<evidence type="ECO:0000259" key="5">
    <source>
        <dbReference type="Pfam" id="PF01471"/>
    </source>
</evidence>
<evidence type="ECO:0000259" key="8">
    <source>
        <dbReference type="Pfam" id="PF22178"/>
    </source>
</evidence>
<comment type="caution">
    <text evidence="9">The sequence shown here is derived from an EMBL/GenBank/DDBJ whole genome shotgun (WGS) entry which is preliminary data.</text>
</comment>
<dbReference type="AlphaFoldDB" id="A0A432D2E6"/>
<name>A0A432D2E6_9VIBR</name>
<evidence type="ECO:0000313" key="9">
    <source>
        <dbReference type="EMBL" id="RTZ18092.1"/>
    </source>
</evidence>
<feature type="domain" description="Gp5/Type VI secretion system Vgr C-terminal trimerisation" evidence="8">
    <location>
        <begin position="474"/>
        <end position="571"/>
    </location>
</feature>
<dbReference type="InterPro" id="IPR023347">
    <property type="entry name" value="Lysozyme_dom_sf"/>
</dbReference>
<dbReference type="GO" id="GO:0042742">
    <property type="term" value="P:defense response to bacterium"/>
    <property type="evidence" value="ECO:0007669"/>
    <property type="project" value="UniProtKB-KW"/>
</dbReference>
<evidence type="ECO:0000313" key="10">
    <source>
        <dbReference type="Proteomes" id="UP000268973"/>
    </source>
</evidence>
<evidence type="ECO:0000256" key="4">
    <source>
        <dbReference type="SAM" id="MobiDB-lite"/>
    </source>
</evidence>
<dbReference type="Gene3D" id="2.30.110.50">
    <property type="match status" value="1"/>
</dbReference>
<dbReference type="SUPFAM" id="SSF69279">
    <property type="entry name" value="Phage tail proteins"/>
    <property type="match status" value="2"/>
</dbReference>
<sequence length="995" mass="111178">MTTLHFTLNVEGLDQSTFVVTKFEGDEVISQQTTQSAECCNGYRYDVHLASRHPSIDPNDIIDKTAQLTLYRNNEVVKRVHGVVCNFSRGDTGHHHTVYGLTLVPALERLSLRQNSRIFQQKSVPEIISILLKEMKVEDFAFSIRQEYLPREFCVQYNETDLDFVHRLLAEEGLVYSFIFTQKKHTLLFTDSSANLPSLSLSVPYNSLAGGHADESYIRSLHRSTTSQESHAILKDRFFKQPKYSFLHESIAPDTDYQRNDYEYFDAIGRFKSDPCGEKFSKVRLEYLRREASKIQGKSDVANLQAGYKFDLTAHLDNDFNTQWLLVSVHHLGEQPQALEEAAGANPTTYSNDFVAIPKHINWQGQPTTKPIMSGPLIATVVGPENEEIYCDEYGRVKVQFPWDRYSTGDEHSSCWIRVAEGWAGMMAIPRVGHEVIVEFLHGDPDQPIITGRTFHATNTPPYPLPKHKTKTIIRTETHQGEGYNELSFEDQSGKEQIFIHAQKDWDSEIKHDLTLDIQRDKHLTVSGNQYTQVQGNDHHTVEGESRSTIGKERTLIVEGELHLEAGTVWVNKSGSEVHIKAGNKVVIEAGSEITMKAAGSFLKVDPAGVHLVGNAVNLNSGGSASNGSGFSGQAVKQSRTLQNNTSINATQPIEISASKTSDSPTVVPFQANAQAESLPNTSTEKSEKQTTTSSSEKVESLRLKSALLNPSLTLDKLANRESRPYKIGASGQEVEYIQQALLKLGFDLGKFGADGDYGSTTEHQVKLFQESYTQTNQIHLAYEVGAVDGITGQGTILGLDEALIEGWEYKSTCKLMIDHQFIQQLEGSKTVGYVPDPKNSQSGVTIATGFDLGARSVTDLKNLGLPEDLINRFSPYVGLKNQPAIEKLNALPLSITTEELEVVNELVKKSETNKLVKMYNSSSSTIEFECLPKEAQTVIASVAYQYGYLPRRTTAFWKQSITQDWLSMYNNLMDFKDSYPTRRKKEASLIKELI</sequence>
<dbReference type="Pfam" id="PF01471">
    <property type="entry name" value="PG_binding_1"/>
    <property type="match status" value="1"/>
</dbReference>
<dbReference type="EMBL" id="RXZH01000001">
    <property type="protein sequence ID" value="RTZ18092.1"/>
    <property type="molecule type" value="Genomic_DNA"/>
</dbReference>
<dbReference type="RefSeq" id="WP_126572839.1">
    <property type="nucleotide sequence ID" value="NZ_RXZH01000001.1"/>
</dbReference>
<evidence type="ECO:0000256" key="2">
    <source>
        <dbReference type="ARBA" id="ARBA00022529"/>
    </source>
</evidence>
<reference evidence="9 10" key="1">
    <citation type="submission" date="2018-12" db="EMBL/GenBank/DDBJ databases">
        <title>Vibrio sp. isolated from China Sea.</title>
        <authorList>
            <person name="Li Y."/>
        </authorList>
    </citation>
    <scope>NUCLEOTIDE SEQUENCE [LARGE SCALE GENOMIC DNA]</scope>
    <source>
        <strain evidence="9 10">BEI207</strain>
    </source>
</reference>
<dbReference type="Gene3D" id="2.40.50.230">
    <property type="entry name" value="Gp5 N-terminal domain"/>
    <property type="match status" value="1"/>
</dbReference>
<dbReference type="SUPFAM" id="SSF47090">
    <property type="entry name" value="PGBD-like"/>
    <property type="match status" value="1"/>
</dbReference>
<feature type="compositionally biased region" description="Polar residues" evidence="4">
    <location>
        <begin position="645"/>
        <end position="665"/>
    </location>
</feature>
<dbReference type="InterPro" id="IPR037026">
    <property type="entry name" value="Vgr_OB-fold_dom_sf"/>
</dbReference>
<feature type="domain" description="Gp5/Type VI secretion system Vgr protein OB-fold" evidence="6">
    <location>
        <begin position="393"/>
        <end position="454"/>
    </location>
</feature>
<organism evidence="9 10">
    <name type="scientific">Vibrio aquaticus</name>
    <dbReference type="NCBI Taxonomy" id="2496559"/>
    <lineage>
        <taxon>Bacteria</taxon>
        <taxon>Pseudomonadati</taxon>
        <taxon>Pseudomonadota</taxon>
        <taxon>Gammaproteobacteria</taxon>
        <taxon>Vibrionales</taxon>
        <taxon>Vibrionaceae</taxon>
        <taxon>Vibrio</taxon>
    </lineage>
</organism>
<dbReference type="CDD" id="cd16902">
    <property type="entry name" value="pesticin_lyz"/>
    <property type="match status" value="1"/>
</dbReference>
<keyword evidence="10" id="KW-1185">Reference proteome</keyword>
<dbReference type="InterPro" id="IPR031922">
    <property type="entry name" value="Pesticin_C"/>
</dbReference>
<proteinExistence type="inferred from homology"/>
<dbReference type="InterPro" id="IPR050708">
    <property type="entry name" value="T6SS_VgrG/RHS"/>
</dbReference>
<dbReference type="SUPFAM" id="SSF69349">
    <property type="entry name" value="Phage fibre proteins"/>
    <property type="match status" value="1"/>
</dbReference>
<evidence type="ECO:0000256" key="3">
    <source>
        <dbReference type="ARBA" id="ARBA00022638"/>
    </source>
</evidence>
<feature type="domain" description="Pesticin C-terminal" evidence="7">
    <location>
        <begin position="818"/>
        <end position="966"/>
    </location>
</feature>
<dbReference type="Gene3D" id="3.55.50.10">
    <property type="entry name" value="Baseplate protein-like domains"/>
    <property type="match status" value="1"/>
</dbReference>
<dbReference type="Gene3D" id="1.10.101.10">
    <property type="entry name" value="PGBD-like superfamily/PGBD"/>
    <property type="match status" value="1"/>
</dbReference>
<keyword evidence="2" id="KW-0929">Antimicrobial</keyword>
<gene>
    <name evidence="9" type="primary">tssI</name>
    <name evidence="9" type="ORF">EJ063_04705</name>
</gene>
<accession>A0A432D2E6</accession>
<dbReference type="OrthoDB" id="9762420at2"/>
<dbReference type="GO" id="GO:0003796">
    <property type="term" value="F:lysozyme activity"/>
    <property type="evidence" value="ECO:0007669"/>
    <property type="project" value="InterPro"/>
</dbReference>
<evidence type="ECO:0000256" key="1">
    <source>
        <dbReference type="ARBA" id="ARBA00005558"/>
    </source>
</evidence>
<dbReference type="PANTHER" id="PTHR32305">
    <property type="match status" value="1"/>
</dbReference>
<evidence type="ECO:0000259" key="7">
    <source>
        <dbReference type="Pfam" id="PF16754"/>
    </source>
</evidence>
<dbReference type="InterPro" id="IPR017847">
    <property type="entry name" value="T6SS_RhsGE_Vgr_subset"/>
</dbReference>
<dbReference type="Gene3D" id="4.10.220.110">
    <property type="match status" value="1"/>
</dbReference>
<comment type="similarity">
    <text evidence="1">Belongs to the VgrG protein family.</text>
</comment>
<dbReference type="InterPro" id="IPR006533">
    <property type="entry name" value="T6SS_Vgr_RhsGE"/>
</dbReference>
<dbReference type="Pfam" id="PF22178">
    <property type="entry name" value="Gp5_trimer_C"/>
    <property type="match status" value="1"/>
</dbReference>
<dbReference type="NCBIfam" id="TIGR03361">
    <property type="entry name" value="VI_Rhs_Vgr"/>
    <property type="match status" value="1"/>
</dbReference>
<dbReference type="InterPro" id="IPR006531">
    <property type="entry name" value="Gp5/Vgr_OB"/>
</dbReference>
<dbReference type="SUPFAM" id="SSF69255">
    <property type="entry name" value="gp5 N-terminal domain-like"/>
    <property type="match status" value="1"/>
</dbReference>
<dbReference type="InterPro" id="IPR002477">
    <property type="entry name" value="Peptidoglycan-bd-like"/>
</dbReference>
<feature type="region of interest" description="Disordered" evidence="4">
    <location>
        <begin position="645"/>
        <end position="699"/>
    </location>
</feature>
<feature type="domain" description="Peptidoglycan binding-like" evidence="5">
    <location>
        <begin position="731"/>
        <end position="773"/>
    </location>
</feature>
<dbReference type="Pfam" id="PF05954">
    <property type="entry name" value="Phage_GPD"/>
    <property type="match status" value="1"/>
</dbReference>
<dbReference type="NCBIfam" id="TIGR01646">
    <property type="entry name" value="vgr_GE"/>
    <property type="match status" value="1"/>
</dbReference>
<dbReference type="GO" id="GO:0031640">
    <property type="term" value="P:killing of cells of another organism"/>
    <property type="evidence" value="ECO:0007669"/>
    <property type="project" value="UniProtKB-KW"/>
</dbReference>
<dbReference type="PANTHER" id="PTHR32305:SF11">
    <property type="entry name" value="TYPE VI SECRETION SYSTEM SPIKE PROTEIN VGRG3"/>
    <property type="match status" value="1"/>
</dbReference>
<protein>
    <submittedName>
        <fullName evidence="9">Type VI secretion system tip protein VgrG</fullName>
    </submittedName>
</protein>
<dbReference type="Pfam" id="PF04717">
    <property type="entry name" value="Phage_base_V"/>
    <property type="match status" value="1"/>
</dbReference>
<feature type="compositionally biased region" description="Polar residues" evidence="4">
    <location>
        <begin position="672"/>
        <end position="681"/>
    </location>
</feature>
<dbReference type="InterPro" id="IPR036366">
    <property type="entry name" value="PGBDSf"/>
</dbReference>